<gene>
    <name evidence="1" type="ORF">SS1G_03942</name>
</gene>
<organism evidence="1 2">
    <name type="scientific">Sclerotinia sclerotiorum (strain ATCC 18683 / 1980 / Ss-1)</name>
    <name type="common">White mold</name>
    <name type="synonym">Whetzelinia sclerotiorum</name>
    <dbReference type="NCBI Taxonomy" id="665079"/>
    <lineage>
        <taxon>Eukaryota</taxon>
        <taxon>Fungi</taxon>
        <taxon>Dikarya</taxon>
        <taxon>Ascomycota</taxon>
        <taxon>Pezizomycotina</taxon>
        <taxon>Leotiomycetes</taxon>
        <taxon>Helotiales</taxon>
        <taxon>Sclerotiniaceae</taxon>
        <taxon>Sclerotinia</taxon>
    </lineage>
</organism>
<accession>A7EF51</accession>
<dbReference type="HOGENOM" id="CLU_2962265_0_0_1"/>
<dbReference type="Proteomes" id="UP000001312">
    <property type="component" value="Unassembled WGS sequence"/>
</dbReference>
<reference evidence="2" key="1">
    <citation type="journal article" date="2011" name="PLoS Genet.">
        <title>Genomic analysis of the necrotrophic fungal pathogens Sclerotinia sclerotiorum and Botrytis cinerea.</title>
        <authorList>
            <person name="Amselem J."/>
            <person name="Cuomo C.A."/>
            <person name="van Kan J.A."/>
            <person name="Viaud M."/>
            <person name="Benito E.P."/>
            <person name="Couloux A."/>
            <person name="Coutinho P.M."/>
            <person name="de Vries R.P."/>
            <person name="Dyer P.S."/>
            <person name="Fillinger S."/>
            <person name="Fournier E."/>
            <person name="Gout L."/>
            <person name="Hahn M."/>
            <person name="Kohn L."/>
            <person name="Lapalu N."/>
            <person name="Plummer K.M."/>
            <person name="Pradier J.M."/>
            <person name="Quevillon E."/>
            <person name="Sharon A."/>
            <person name="Simon A."/>
            <person name="ten Have A."/>
            <person name="Tudzynski B."/>
            <person name="Tudzynski P."/>
            <person name="Wincker P."/>
            <person name="Andrew M."/>
            <person name="Anthouard V."/>
            <person name="Beever R.E."/>
            <person name="Beffa R."/>
            <person name="Benoit I."/>
            <person name="Bouzid O."/>
            <person name="Brault B."/>
            <person name="Chen Z."/>
            <person name="Choquer M."/>
            <person name="Collemare J."/>
            <person name="Cotton P."/>
            <person name="Danchin E.G."/>
            <person name="Da Silva C."/>
            <person name="Gautier A."/>
            <person name="Giraud C."/>
            <person name="Giraud T."/>
            <person name="Gonzalez C."/>
            <person name="Grossetete S."/>
            <person name="Guldener U."/>
            <person name="Henrissat B."/>
            <person name="Howlett B.J."/>
            <person name="Kodira C."/>
            <person name="Kretschmer M."/>
            <person name="Lappartient A."/>
            <person name="Leroch M."/>
            <person name="Levis C."/>
            <person name="Mauceli E."/>
            <person name="Neuveglise C."/>
            <person name="Oeser B."/>
            <person name="Pearson M."/>
            <person name="Poulain J."/>
            <person name="Poussereau N."/>
            <person name="Quesneville H."/>
            <person name="Rascle C."/>
            <person name="Schumacher J."/>
            <person name="Segurens B."/>
            <person name="Sexton A."/>
            <person name="Silva E."/>
            <person name="Sirven C."/>
            <person name="Soanes D.M."/>
            <person name="Talbot N.J."/>
            <person name="Templeton M."/>
            <person name="Yandava C."/>
            <person name="Yarden O."/>
            <person name="Zeng Q."/>
            <person name="Rollins J.A."/>
            <person name="Lebrun M.H."/>
            <person name="Dickman M."/>
        </authorList>
    </citation>
    <scope>NUCLEOTIDE SEQUENCE [LARGE SCALE GENOMIC DNA]</scope>
    <source>
        <strain evidence="2">ATCC 18683 / 1980 / Ss-1</strain>
    </source>
</reference>
<sequence length="59" mass="6884">MYEGLEGKRNKSCESQIAGWVLQTEDKKNVSSKELQYDPNLLKQNGKPRINEDIQDIFR</sequence>
<evidence type="ECO:0000313" key="2">
    <source>
        <dbReference type="Proteomes" id="UP000001312"/>
    </source>
</evidence>
<dbReference type="InParanoid" id="A7EF51"/>
<dbReference type="AlphaFoldDB" id="A7EF51"/>
<protein>
    <submittedName>
        <fullName evidence="1">Uncharacterized protein</fullName>
    </submittedName>
</protein>
<evidence type="ECO:0000313" key="1">
    <source>
        <dbReference type="EMBL" id="EDO01467.1"/>
    </source>
</evidence>
<name>A7EF51_SCLS1</name>
<proteinExistence type="predicted"/>
<dbReference type="KEGG" id="ssl:SS1G_03942"/>
<dbReference type="RefSeq" id="XP_001595852.1">
    <property type="nucleotide sequence ID" value="XM_001595802.1"/>
</dbReference>
<keyword evidence="2" id="KW-1185">Reference proteome</keyword>
<dbReference type="GeneID" id="5492077"/>
<dbReference type="EMBL" id="CH476624">
    <property type="protein sequence ID" value="EDO01467.1"/>
    <property type="molecule type" value="Genomic_DNA"/>
</dbReference>